<reference evidence="2" key="1">
    <citation type="submission" date="2016-11" db="EMBL/GenBank/DDBJ databases">
        <authorList>
            <person name="Varghese N."/>
            <person name="Submissions S."/>
        </authorList>
    </citation>
    <scope>NUCLEOTIDE SEQUENCE [LARGE SCALE GENOMIC DNA]</scope>
    <source>
        <strain evidence="2">DSM 44671</strain>
    </source>
</reference>
<dbReference type="GO" id="GO:0008168">
    <property type="term" value="F:methyltransferase activity"/>
    <property type="evidence" value="ECO:0007669"/>
    <property type="project" value="UniProtKB-KW"/>
</dbReference>
<protein>
    <submittedName>
        <fullName evidence="1">Predicted O-methyltransferase YrrM</fullName>
    </submittedName>
</protein>
<dbReference type="AlphaFoldDB" id="A0A1K1RD48"/>
<evidence type="ECO:0000313" key="2">
    <source>
        <dbReference type="Proteomes" id="UP000182740"/>
    </source>
</evidence>
<sequence length="248" mass="27668">MPTIFPDLPNAQGRCAISFDEAWASAEPVKGWMTRAQGEALWNAVRRLEKGGTVLEIGSHQGRSTIVLGAAARTVGATVIAVDPFVDGRLFGGSPTRRLFERNIRRAGLDDVVELVAAHSTKLRPDWDRPLQLLHIDGKHDYWTYTDDLRWSAYLPPGAEILVHDCFSSVGVTLGTIAKVLFGRRYTYVDRTASLARFRLAPPPARARLRLVAQLPWFLRNVVVKVLLRLRLRPAARLLGHDSPDDPY</sequence>
<accession>A0A1K1RD48</accession>
<keyword evidence="1" id="KW-0489">Methyltransferase</keyword>
<dbReference type="Pfam" id="PF13578">
    <property type="entry name" value="Methyltransf_24"/>
    <property type="match status" value="1"/>
</dbReference>
<dbReference type="Proteomes" id="UP000182740">
    <property type="component" value="Unassembled WGS sequence"/>
</dbReference>
<gene>
    <name evidence="1" type="ORF">SAMN04489730_3020</name>
</gene>
<dbReference type="Gene3D" id="3.40.50.150">
    <property type="entry name" value="Vaccinia Virus protein VP39"/>
    <property type="match status" value="1"/>
</dbReference>
<dbReference type="STRING" id="546364.SAMN04489730_3020"/>
<keyword evidence="2" id="KW-1185">Reference proteome</keyword>
<evidence type="ECO:0000313" key="1">
    <source>
        <dbReference type="EMBL" id="SFW69739.1"/>
    </source>
</evidence>
<dbReference type="EMBL" id="FPJG01000006">
    <property type="protein sequence ID" value="SFW69739.1"/>
    <property type="molecule type" value="Genomic_DNA"/>
</dbReference>
<name>A0A1K1RD48_9PSEU</name>
<dbReference type="SUPFAM" id="SSF53335">
    <property type="entry name" value="S-adenosyl-L-methionine-dependent methyltransferases"/>
    <property type="match status" value="1"/>
</dbReference>
<proteinExistence type="predicted"/>
<dbReference type="InterPro" id="IPR029063">
    <property type="entry name" value="SAM-dependent_MTases_sf"/>
</dbReference>
<organism evidence="1 2">
    <name type="scientific">Amycolatopsis australiensis</name>
    <dbReference type="NCBI Taxonomy" id="546364"/>
    <lineage>
        <taxon>Bacteria</taxon>
        <taxon>Bacillati</taxon>
        <taxon>Actinomycetota</taxon>
        <taxon>Actinomycetes</taxon>
        <taxon>Pseudonocardiales</taxon>
        <taxon>Pseudonocardiaceae</taxon>
        <taxon>Amycolatopsis</taxon>
    </lineage>
</organism>
<dbReference type="GO" id="GO:0032259">
    <property type="term" value="P:methylation"/>
    <property type="evidence" value="ECO:0007669"/>
    <property type="project" value="UniProtKB-KW"/>
</dbReference>
<keyword evidence="1" id="KW-0808">Transferase</keyword>